<dbReference type="GO" id="GO:0008483">
    <property type="term" value="F:transaminase activity"/>
    <property type="evidence" value="ECO:0007669"/>
    <property type="project" value="UniProtKB-KW"/>
</dbReference>
<organism evidence="1">
    <name type="scientific">Streptomyces sp. SID7499</name>
    <dbReference type="NCBI Taxonomy" id="2706086"/>
    <lineage>
        <taxon>Bacteria</taxon>
        <taxon>Bacillati</taxon>
        <taxon>Actinomycetota</taxon>
        <taxon>Actinomycetes</taxon>
        <taxon>Kitasatosporales</taxon>
        <taxon>Streptomycetaceae</taxon>
        <taxon>Streptomyces</taxon>
    </lineage>
</organism>
<sequence>MNQDSPYITQVNGRTATTDDLAPLAFAGHAHFTALQVTGGRVRGLDLHLERLRSASEEL</sequence>
<protein>
    <submittedName>
        <fullName evidence="1">Branched-chain amino acid aminotransferase</fullName>
    </submittedName>
</protein>
<feature type="non-terminal residue" evidence="1">
    <location>
        <position position="59"/>
    </location>
</feature>
<reference evidence="1" key="1">
    <citation type="submission" date="2020-01" db="EMBL/GenBank/DDBJ databases">
        <title>Insect and environment-associated Actinomycetes.</title>
        <authorList>
            <person name="Currrie C."/>
            <person name="Chevrette M."/>
            <person name="Carlson C."/>
            <person name="Stubbendieck R."/>
            <person name="Wendt-Pienkowski E."/>
        </authorList>
    </citation>
    <scope>NUCLEOTIDE SEQUENCE</scope>
    <source>
        <strain evidence="1">SID7499</strain>
    </source>
</reference>
<dbReference type="EMBL" id="JAAGMN010007368">
    <property type="protein sequence ID" value="NEE18545.1"/>
    <property type="molecule type" value="Genomic_DNA"/>
</dbReference>
<comment type="caution">
    <text evidence="1">The sequence shown here is derived from an EMBL/GenBank/DDBJ whole genome shotgun (WGS) entry which is preliminary data.</text>
</comment>
<dbReference type="InterPro" id="IPR036038">
    <property type="entry name" value="Aminotransferase-like"/>
</dbReference>
<evidence type="ECO:0000313" key="1">
    <source>
        <dbReference type="EMBL" id="NEE18545.1"/>
    </source>
</evidence>
<accession>A0A6G3XL50</accession>
<dbReference type="SUPFAM" id="SSF56752">
    <property type="entry name" value="D-aminoacid aminotransferase-like PLP-dependent enzymes"/>
    <property type="match status" value="1"/>
</dbReference>
<dbReference type="AlphaFoldDB" id="A0A6G3XL50"/>
<gene>
    <name evidence="1" type="ORF">G3M58_70255</name>
</gene>
<keyword evidence="1" id="KW-0808">Transferase</keyword>
<name>A0A6G3XL50_9ACTN</name>
<proteinExistence type="predicted"/>
<keyword evidence="1" id="KW-0032">Aminotransferase</keyword>